<keyword evidence="7" id="KW-1185">Reference proteome</keyword>
<protein>
    <submittedName>
        <fullName evidence="6">Winged helix-turn-helix transcriptional regulator</fullName>
    </submittedName>
</protein>
<dbReference type="GO" id="GO:0003700">
    <property type="term" value="F:DNA-binding transcription factor activity"/>
    <property type="evidence" value="ECO:0007669"/>
    <property type="project" value="InterPro"/>
</dbReference>
<dbReference type="PANTHER" id="PTHR33164:SF64">
    <property type="entry name" value="TRANSCRIPTIONAL REGULATOR SLYA"/>
    <property type="match status" value="1"/>
</dbReference>
<dbReference type="PROSITE" id="PS50995">
    <property type="entry name" value="HTH_MARR_2"/>
    <property type="match status" value="1"/>
</dbReference>
<dbReference type="GO" id="GO:0006950">
    <property type="term" value="P:response to stress"/>
    <property type="evidence" value="ECO:0007669"/>
    <property type="project" value="TreeGrafter"/>
</dbReference>
<dbReference type="EMBL" id="JABBFX010000001">
    <property type="protein sequence ID" value="NML42352.1"/>
    <property type="molecule type" value="Genomic_DNA"/>
</dbReference>
<evidence type="ECO:0000259" key="5">
    <source>
        <dbReference type="PROSITE" id="PS50995"/>
    </source>
</evidence>
<name>A0A848GYI7_9BURK</name>
<keyword evidence="1" id="KW-0805">Transcription regulation</keyword>
<evidence type="ECO:0000256" key="4">
    <source>
        <dbReference type="SAM" id="MobiDB-lite"/>
    </source>
</evidence>
<dbReference type="GO" id="GO:0003677">
    <property type="term" value="F:DNA binding"/>
    <property type="evidence" value="ECO:0007669"/>
    <property type="project" value="UniProtKB-KW"/>
</dbReference>
<comment type="caution">
    <text evidence="6">The sequence shown here is derived from an EMBL/GenBank/DDBJ whole genome shotgun (WGS) entry which is preliminary data.</text>
</comment>
<evidence type="ECO:0000313" key="7">
    <source>
        <dbReference type="Proteomes" id="UP000541185"/>
    </source>
</evidence>
<evidence type="ECO:0000256" key="1">
    <source>
        <dbReference type="ARBA" id="ARBA00023015"/>
    </source>
</evidence>
<dbReference type="SUPFAM" id="SSF46785">
    <property type="entry name" value="Winged helix' DNA-binding domain"/>
    <property type="match status" value="1"/>
</dbReference>
<reference evidence="6 7" key="1">
    <citation type="submission" date="2020-04" db="EMBL/GenBank/DDBJ databases">
        <title>Ramlibacter sp. G-1-2-2 isolated from soil.</title>
        <authorList>
            <person name="Dahal R.H."/>
        </authorList>
    </citation>
    <scope>NUCLEOTIDE SEQUENCE [LARGE SCALE GENOMIC DNA]</scope>
    <source>
        <strain evidence="6 7">G-1-2-2</strain>
    </source>
</reference>
<evidence type="ECO:0000313" key="6">
    <source>
        <dbReference type="EMBL" id="NML42352.1"/>
    </source>
</evidence>
<dbReference type="Proteomes" id="UP000541185">
    <property type="component" value="Unassembled WGS sequence"/>
</dbReference>
<dbReference type="InterPro" id="IPR036390">
    <property type="entry name" value="WH_DNA-bd_sf"/>
</dbReference>
<keyword evidence="2" id="KW-0238">DNA-binding</keyword>
<dbReference type="RefSeq" id="WP_169416567.1">
    <property type="nucleotide sequence ID" value="NZ_JABBFX010000001.1"/>
</dbReference>
<proteinExistence type="predicted"/>
<dbReference type="PANTHER" id="PTHR33164">
    <property type="entry name" value="TRANSCRIPTIONAL REGULATOR, MARR FAMILY"/>
    <property type="match status" value="1"/>
</dbReference>
<dbReference type="InterPro" id="IPR039422">
    <property type="entry name" value="MarR/SlyA-like"/>
</dbReference>
<dbReference type="Pfam" id="PF01047">
    <property type="entry name" value="MarR"/>
    <property type="match status" value="1"/>
</dbReference>
<feature type="domain" description="HTH marR-type" evidence="5">
    <location>
        <begin position="30"/>
        <end position="162"/>
    </location>
</feature>
<evidence type="ECO:0000256" key="2">
    <source>
        <dbReference type="ARBA" id="ARBA00023125"/>
    </source>
</evidence>
<sequence length="171" mass="18734">MKTEPSRTAAKAARSGSEEGSAPALDFDMDHAVPALVARAGMRMGQAFSKQLKAFDLNLTEWRVCASLHHRPHQRLSDLAQNTAAEPSTLSRTVDSLMQRKVLVRDRSGADARALALSLTPEGVALTERIIPLAHLYERVAVAGIPKQHVALLKDMLHRLYENMAMLDGDN</sequence>
<organism evidence="6 7">
    <name type="scientific">Ramlibacter agri</name>
    <dbReference type="NCBI Taxonomy" id="2728837"/>
    <lineage>
        <taxon>Bacteria</taxon>
        <taxon>Pseudomonadati</taxon>
        <taxon>Pseudomonadota</taxon>
        <taxon>Betaproteobacteria</taxon>
        <taxon>Burkholderiales</taxon>
        <taxon>Comamonadaceae</taxon>
        <taxon>Ramlibacter</taxon>
    </lineage>
</organism>
<dbReference type="InterPro" id="IPR036388">
    <property type="entry name" value="WH-like_DNA-bd_sf"/>
</dbReference>
<dbReference type="AlphaFoldDB" id="A0A848GYI7"/>
<keyword evidence="3" id="KW-0804">Transcription</keyword>
<gene>
    <name evidence="6" type="ORF">HHL11_01235</name>
</gene>
<dbReference type="SMART" id="SM00347">
    <property type="entry name" value="HTH_MARR"/>
    <property type="match status" value="1"/>
</dbReference>
<dbReference type="InterPro" id="IPR000835">
    <property type="entry name" value="HTH_MarR-typ"/>
</dbReference>
<dbReference type="Gene3D" id="1.10.10.10">
    <property type="entry name" value="Winged helix-like DNA-binding domain superfamily/Winged helix DNA-binding domain"/>
    <property type="match status" value="1"/>
</dbReference>
<evidence type="ECO:0000256" key="3">
    <source>
        <dbReference type="ARBA" id="ARBA00023163"/>
    </source>
</evidence>
<feature type="region of interest" description="Disordered" evidence="4">
    <location>
        <begin position="1"/>
        <end position="25"/>
    </location>
</feature>
<accession>A0A848GYI7</accession>